<dbReference type="Gene3D" id="2.170.140.10">
    <property type="entry name" value="Chitin binding domain"/>
    <property type="match status" value="1"/>
</dbReference>
<evidence type="ECO:0000313" key="3">
    <source>
        <dbReference type="EMBL" id="KYB27971.1"/>
    </source>
</evidence>
<protein>
    <recommendedName>
        <fullName evidence="2">Chitin-binding type-2 domain-containing protein</fullName>
    </recommendedName>
</protein>
<reference evidence="3 4" key="1">
    <citation type="journal article" date="2008" name="Nature">
        <title>The genome of the model beetle and pest Tribolium castaneum.</title>
        <authorList>
            <consortium name="Tribolium Genome Sequencing Consortium"/>
            <person name="Richards S."/>
            <person name="Gibbs R.A."/>
            <person name="Weinstock G.M."/>
            <person name="Brown S.J."/>
            <person name="Denell R."/>
            <person name="Beeman R.W."/>
            <person name="Gibbs R."/>
            <person name="Beeman R.W."/>
            <person name="Brown S.J."/>
            <person name="Bucher G."/>
            <person name="Friedrich M."/>
            <person name="Grimmelikhuijzen C.J."/>
            <person name="Klingler M."/>
            <person name="Lorenzen M."/>
            <person name="Richards S."/>
            <person name="Roth S."/>
            <person name="Schroder R."/>
            <person name="Tautz D."/>
            <person name="Zdobnov E.M."/>
            <person name="Muzny D."/>
            <person name="Gibbs R.A."/>
            <person name="Weinstock G.M."/>
            <person name="Attaway T."/>
            <person name="Bell S."/>
            <person name="Buhay C.J."/>
            <person name="Chandrabose M.N."/>
            <person name="Chavez D."/>
            <person name="Clerk-Blankenburg K.P."/>
            <person name="Cree A."/>
            <person name="Dao M."/>
            <person name="Davis C."/>
            <person name="Chacko J."/>
            <person name="Dinh H."/>
            <person name="Dugan-Rocha S."/>
            <person name="Fowler G."/>
            <person name="Garner T.T."/>
            <person name="Garnes J."/>
            <person name="Gnirke A."/>
            <person name="Hawes A."/>
            <person name="Hernandez J."/>
            <person name="Hines S."/>
            <person name="Holder M."/>
            <person name="Hume J."/>
            <person name="Jhangiani S.N."/>
            <person name="Joshi V."/>
            <person name="Khan Z.M."/>
            <person name="Jackson L."/>
            <person name="Kovar C."/>
            <person name="Kowis A."/>
            <person name="Lee S."/>
            <person name="Lewis L.R."/>
            <person name="Margolis J."/>
            <person name="Morgan M."/>
            <person name="Nazareth L.V."/>
            <person name="Nguyen N."/>
            <person name="Okwuonu G."/>
            <person name="Parker D."/>
            <person name="Richards S."/>
            <person name="Ruiz S.J."/>
            <person name="Santibanez J."/>
            <person name="Savard J."/>
            <person name="Scherer S.E."/>
            <person name="Schneider B."/>
            <person name="Sodergren E."/>
            <person name="Tautz D."/>
            <person name="Vattahil S."/>
            <person name="Villasana D."/>
            <person name="White C.S."/>
            <person name="Wright R."/>
            <person name="Park Y."/>
            <person name="Beeman R.W."/>
            <person name="Lord J."/>
            <person name="Oppert B."/>
            <person name="Lorenzen M."/>
            <person name="Brown S."/>
            <person name="Wang L."/>
            <person name="Savard J."/>
            <person name="Tautz D."/>
            <person name="Richards S."/>
            <person name="Weinstock G."/>
            <person name="Gibbs R.A."/>
            <person name="Liu Y."/>
            <person name="Worley K."/>
            <person name="Weinstock G."/>
            <person name="Elsik C.G."/>
            <person name="Reese J.T."/>
            <person name="Elhaik E."/>
            <person name="Landan G."/>
            <person name="Graur D."/>
            <person name="Arensburger P."/>
            <person name="Atkinson P."/>
            <person name="Beeman R.W."/>
            <person name="Beidler J."/>
            <person name="Brown S.J."/>
            <person name="Demuth J.P."/>
            <person name="Drury D.W."/>
            <person name="Du Y.Z."/>
            <person name="Fujiwara H."/>
            <person name="Lorenzen M."/>
            <person name="Maselli V."/>
            <person name="Osanai M."/>
            <person name="Park Y."/>
            <person name="Robertson H.M."/>
            <person name="Tu Z."/>
            <person name="Wang J.J."/>
            <person name="Wang S."/>
            <person name="Richards S."/>
            <person name="Song H."/>
            <person name="Zhang L."/>
            <person name="Sodergren E."/>
            <person name="Werner D."/>
            <person name="Stanke M."/>
            <person name="Morgenstern B."/>
            <person name="Solovyev V."/>
            <person name="Kosarev P."/>
            <person name="Brown G."/>
            <person name="Chen H.C."/>
            <person name="Ermolaeva O."/>
            <person name="Hlavina W."/>
            <person name="Kapustin Y."/>
            <person name="Kiryutin B."/>
            <person name="Kitts P."/>
            <person name="Maglott D."/>
            <person name="Pruitt K."/>
            <person name="Sapojnikov V."/>
            <person name="Souvorov A."/>
            <person name="Mackey A.J."/>
            <person name="Waterhouse R.M."/>
            <person name="Wyder S."/>
            <person name="Zdobnov E.M."/>
            <person name="Zdobnov E.M."/>
            <person name="Wyder S."/>
            <person name="Kriventseva E.V."/>
            <person name="Kadowaki T."/>
            <person name="Bork P."/>
            <person name="Aranda M."/>
            <person name="Bao R."/>
            <person name="Beermann A."/>
            <person name="Berns N."/>
            <person name="Bolognesi R."/>
            <person name="Bonneton F."/>
            <person name="Bopp D."/>
            <person name="Brown S.J."/>
            <person name="Bucher G."/>
            <person name="Butts T."/>
            <person name="Chaumot A."/>
            <person name="Denell R.E."/>
            <person name="Ferrier D.E."/>
            <person name="Friedrich M."/>
            <person name="Gordon C.M."/>
            <person name="Jindra M."/>
            <person name="Klingler M."/>
            <person name="Lan Q."/>
            <person name="Lattorff H.M."/>
            <person name="Laudet V."/>
            <person name="von Levetsow C."/>
            <person name="Liu Z."/>
            <person name="Lutz R."/>
            <person name="Lynch J.A."/>
            <person name="da Fonseca R.N."/>
            <person name="Posnien N."/>
            <person name="Reuter R."/>
            <person name="Roth S."/>
            <person name="Savard J."/>
            <person name="Schinko J.B."/>
            <person name="Schmitt C."/>
            <person name="Schoppmeier M."/>
            <person name="Schroder R."/>
            <person name="Shippy T.D."/>
            <person name="Simonnet F."/>
            <person name="Marques-Souza H."/>
            <person name="Tautz D."/>
            <person name="Tomoyasu Y."/>
            <person name="Trauner J."/>
            <person name="Van der Zee M."/>
            <person name="Vervoort M."/>
            <person name="Wittkopp N."/>
            <person name="Wimmer E.A."/>
            <person name="Yang X."/>
            <person name="Jones A.K."/>
            <person name="Sattelle D.B."/>
            <person name="Ebert P.R."/>
            <person name="Nelson D."/>
            <person name="Scott J.G."/>
            <person name="Beeman R.W."/>
            <person name="Muthukrishnan S."/>
            <person name="Kramer K.J."/>
            <person name="Arakane Y."/>
            <person name="Beeman R.W."/>
            <person name="Zhu Q."/>
            <person name="Hogenkamp D."/>
            <person name="Dixit R."/>
            <person name="Oppert B."/>
            <person name="Jiang H."/>
            <person name="Zou Z."/>
            <person name="Marshall J."/>
            <person name="Elpidina E."/>
            <person name="Vinokurov K."/>
            <person name="Oppert C."/>
            <person name="Zou Z."/>
            <person name="Evans J."/>
            <person name="Lu Z."/>
            <person name="Zhao P."/>
            <person name="Sumathipala N."/>
            <person name="Altincicek B."/>
            <person name="Vilcinskas A."/>
            <person name="Williams M."/>
            <person name="Hultmark D."/>
            <person name="Hetru C."/>
            <person name="Jiang H."/>
            <person name="Grimmelikhuijzen C.J."/>
            <person name="Hauser F."/>
            <person name="Cazzamali G."/>
            <person name="Williamson M."/>
            <person name="Park Y."/>
            <person name="Li B."/>
            <person name="Tanaka Y."/>
            <person name="Predel R."/>
            <person name="Neupert S."/>
            <person name="Schachtner J."/>
            <person name="Verleyen P."/>
            <person name="Raible F."/>
            <person name="Bork P."/>
            <person name="Friedrich M."/>
            <person name="Walden K.K."/>
            <person name="Robertson H.M."/>
            <person name="Angeli S."/>
            <person name="Foret S."/>
            <person name="Bucher G."/>
            <person name="Schuetz S."/>
            <person name="Maleszka R."/>
            <person name="Wimmer E.A."/>
            <person name="Beeman R.W."/>
            <person name="Lorenzen M."/>
            <person name="Tomoyasu Y."/>
            <person name="Miller S.C."/>
            <person name="Grossmann D."/>
            <person name="Bucher G."/>
        </authorList>
    </citation>
    <scope>NUCLEOTIDE SEQUENCE [LARGE SCALE GENOMIC DNA]</scope>
    <source>
        <strain evidence="3 4">Georgia GA2</strain>
    </source>
</reference>
<dbReference type="EMBL" id="KQ971338">
    <property type="protein sequence ID" value="KYB27971.1"/>
    <property type="molecule type" value="Genomic_DNA"/>
</dbReference>
<reference evidence="3 4" key="2">
    <citation type="journal article" date="2010" name="Nucleic Acids Res.">
        <title>BeetleBase in 2010: revisions to provide comprehensive genomic information for Tribolium castaneum.</title>
        <authorList>
            <person name="Kim H.S."/>
            <person name="Murphy T."/>
            <person name="Xia J."/>
            <person name="Caragea D."/>
            <person name="Park Y."/>
            <person name="Beeman R.W."/>
            <person name="Lorenzen M.D."/>
            <person name="Butcher S."/>
            <person name="Manak J.R."/>
            <person name="Brown S.J."/>
        </authorList>
    </citation>
    <scope>GENOME REANNOTATION</scope>
    <source>
        <strain evidence="3 4">Georgia GA2</strain>
    </source>
</reference>
<keyword evidence="1" id="KW-0732">Signal</keyword>
<name>A0A139WJD4_TRICA</name>
<dbReference type="InterPro" id="IPR036508">
    <property type="entry name" value="Chitin-bd_dom_sf"/>
</dbReference>
<dbReference type="PROSITE" id="PS50940">
    <property type="entry name" value="CHIT_BIND_II"/>
    <property type="match status" value="1"/>
</dbReference>
<dbReference type="InterPro" id="IPR002557">
    <property type="entry name" value="Chitin-bd_dom"/>
</dbReference>
<dbReference type="Pfam" id="PF01607">
    <property type="entry name" value="CBM_14"/>
    <property type="match status" value="1"/>
</dbReference>
<dbReference type="SUPFAM" id="SSF57625">
    <property type="entry name" value="Invertebrate chitin-binding proteins"/>
    <property type="match status" value="1"/>
</dbReference>
<dbReference type="GO" id="GO:0008061">
    <property type="term" value="F:chitin binding"/>
    <property type="evidence" value="ECO:0007669"/>
    <property type="project" value="InterPro"/>
</dbReference>
<dbReference type="InParanoid" id="A0A139WJD4"/>
<feature type="domain" description="Chitin-binding type-2" evidence="2">
    <location>
        <begin position="33"/>
        <end position="91"/>
    </location>
</feature>
<keyword evidence="4" id="KW-1185">Reference proteome</keyword>
<proteinExistence type="predicted"/>
<sequence>MLILKILICFYLSKICGACNPSLFNSRPQVSERKICTQEGRFVNSEDTTCSTYYVCALQNESLVPKKYSCPLGTLFDPNLRVCSAIYKCSSSSAVTFNNANSSEFSLTSCMLDKDSTENFKELQQWQSPHRQVILVFHPKPRTLLVAQKGGFKISWTSHALVITYVIC</sequence>
<dbReference type="AlphaFoldDB" id="A0A139WJD4"/>
<accession>A0A139WJD4</accession>
<evidence type="ECO:0000256" key="1">
    <source>
        <dbReference type="SAM" id="SignalP"/>
    </source>
</evidence>
<feature type="chain" id="PRO_5007300068" description="Chitin-binding type-2 domain-containing protein" evidence="1">
    <location>
        <begin position="19"/>
        <end position="168"/>
    </location>
</feature>
<dbReference type="GO" id="GO:0005576">
    <property type="term" value="C:extracellular region"/>
    <property type="evidence" value="ECO:0007669"/>
    <property type="project" value="InterPro"/>
</dbReference>
<gene>
    <name evidence="3" type="primary">AUGUSTUS-3.0.2_34656</name>
    <name evidence="3" type="ORF">TcasGA2_TC034656</name>
</gene>
<dbReference type="SMART" id="SM00494">
    <property type="entry name" value="ChtBD2"/>
    <property type="match status" value="1"/>
</dbReference>
<organism evidence="3 4">
    <name type="scientific">Tribolium castaneum</name>
    <name type="common">Red flour beetle</name>
    <dbReference type="NCBI Taxonomy" id="7070"/>
    <lineage>
        <taxon>Eukaryota</taxon>
        <taxon>Metazoa</taxon>
        <taxon>Ecdysozoa</taxon>
        <taxon>Arthropoda</taxon>
        <taxon>Hexapoda</taxon>
        <taxon>Insecta</taxon>
        <taxon>Pterygota</taxon>
        <taxon>Neoptera</taxon>
        <taxon>Endopterygota</taxon>
        <taxon>Coleoptera</taxon>
        <taxon>Polyphaga</taxon>
        <taxon>Cucujiformia</taxon>
        <taxon>Tenebrionidae</taxon>
        <taxon>Tenebrionidae incertae sedis</taxon>
        <taxon>Tribolium</taxon>
    </lineage>
</organism>
<dbReference type="Proteomes" id="UP000007266">
    <property type="component" value="Linkage group 4"/>
</dbReference>
<evidence type="ECO:0000259" key="2">
    <source>
        <dbReference type="PROSITE" id="PS50940"/>
    </source>
</evidence>
<feature type="signal peptide" evidence="1">
    <location>
        <begin position="1"/>
        <end position="18"/>
    </location>
</feature>
<evidence type="ECO:0000313" key="4">
    <source>
        <dbReference type="Proteomes" id="UP000007266"/>
    </source>
</evidence>